<sequence length="192" mass="20596">MARRYHHGDLRTALLEHAERTVAEDGVDALSLRELARDAGVSHAAPRRHFRDRNDLLDALALTGFERLGAALRAVRVDGSFTDQLAMFAEAYVRFSVANPELLHLMWARKHARDDVGAAAREACAAPIAIIVDARAQGQVVDGDVERIGLSVFALVHGIAGLAAGGVLPEDQVPDAIATGVADLVDGLRPRE</sequence>
<keyword evidence="1" id="KW-0805">Transcription regulation</keyword>
<dbReference type="EMBL" id="CP045929">
    <property type="protein sequence ID" value="QGK70847.1"/>
    <property type="molecule type" value="Genomic_DNA"/>
</dbReference>
<proteinExistence type="predicted"/>
<evidence type="ECO:0000256" key="2">
    <source>
        <dbReference type="ARBA" id="ARBA00023125"/>
    </source>
</evidence>
<evidence type="ECO:0000256" key="4">
    <source>
        <dbReference type="PROSITE-ProRule" id="PRU00335"/>
    </source>
</evidence>
<dbReference type="InterPro" id="IPR009057">
    <property type="entry name" value="Homeodomain-like_sf"/>
</dbReference>
<feature type="domain" description="HTH tetR-type" evidence="5">
    <location>
        <begin position="8"/>
        <end position="68"/>
    </location>
</feature>
<organism evidence="6 7">
    <name type="scientific">Allosaccharopolyspora coralli</name>
    <dbReference type="NCBI Taxonomy" id="2665642"/>
    <lineage>
        <taxon>Bacteria</taxon>
        <taxon>Bacillati</taxon>
        <taxon>Actinomycetota</taxon>
        <taxon>Actinomycetes</taxon>
        <taxon>Pseudonocardiales</taxon>
        <taxon>Pseudonocardiaceae</taxon>
        <taxon>Allosaccharopolyspora</taxon>
    </lineage>
</organism>
<dbReference type="InterPro" id="IPR025996">
    <property type="entry name" value="MT1864/Rv1816-like_C"/>
</dbReference>
<evidence type="ECO:0000256" key="1">
    <source>
        <dbReference type="ARBA" id="ARBA00023015"/>
    </source>
</evidence>
<dbReference type="RefSeq" id="WP_154077426.1">
    <property type="nucleotide sequence ID" value="NZ_CP045929.1"/>
</dbReference>
<dbReference type="PANTHER" id="PTHR30055">
    <property type="entry name" value="HTH-TYPE TRANSCRIPTIONAL REGULATOR RUTR"/>
    <property type="match status" value="1"/>
</dbReference>
<accession>A0A5Q3QJ24</accession>
<reference evidence="7" key="1">
    <citation type="submission" date="2019-11" db="EMBL/GenBank/DDBJ databases">
        <title>The complete genome sequence of Saccharopolyspora sp. E2A.</title>
        <authorList>
            <person name="Zhang G."/>
        </authorList>
    </citation>
    <scope>NUCLEOTIDE SEQUENCE [LARGE SCALE GENOMIC DNA]</scope>
    <source>
        <strain evidence="7">E2A</strain>
    </source>
</reference>
<dbReference type="Pfam" id="PF13305">
    <property type="entry name" value="TetR_C_33"/>
    <property type="match status" value="1"/>
</dbReference>
<dbReference type="InterPro" id="IPR001647">
    <property type="entry name" value="HTH_TetR"/>
</dbReference>
<dbReference type="GO" id="GO:0003700">
    <property type="term" value="F:DNA-binding transcription factor activity"/>
    <property type="evidence" value="ECO:0007669"/>
    <property type="project" value="TreeGrafter"/>
</dbReference>
<dbReference type="SUPFAM" id="SSF46689">
    <property type="entry name" value="Homeodomain-like"/>
    <property type="match status" value="1"/>
</dbReference>
<evidence type="ECO:0000313" key="7">
    <source>
        <dbReference type="Proteomes" id="UP000371041"/>
    </source>
</evidence>
<dbReference type="KEGG" id="sace:GIY23_16160"/>
<dbReference type="InterPro" id="IPR036271">
    <property type="entry name" value="Tet_transcr_reg_TetR-rel_C_sf"/>
</dbReference>
<gene>
    <name evidence="6" type="ORF">GIY23_16160</name>
</gene>
<evidence type="ECO:0000313" key="6">
    <source>
        <dbReference type="EMBL" id="QGK70847.1"/>
    </source>
</evidence>
<dbReference type="InterPro" id="IPR050109">
    <property type="entry name" value="HTH-type_TetR-like_transc_reg"/>
</dbReference>
<keyword evidence="3" id="KW-0804">Transcription</keyword>
<dbReference type="AlphaFoldDB" id="A0A5Q3QJ24"/>
<keyword evidence="7" id="KW-1185">Reference proteome</keyword>
<name>A0A5Q3QJ24_9PSEU</name>
<protein>
    <submittedName>
        <fullName evidence="6">TetR family transcriptional regulator</fullName>
    </submittedName>
</protein>
<dbReference type="Pfam" id="PF00440">
    <property type="entry name" value="TetR_N"/>
    <property type="match status" value="1"/>
</dbReference>
<feature type="DNA-binding region" description="H-T-H motif" evidence="4">
    <location>
        <begin position="31"/>
        <end position="50"/>
    </location>
</feature>
<keyword evidence="2 4" id="KW-0238">DNA-binding</keyword>
<dbReference type="GO" id="GO:0000976">
    <property type="term" value="F:transcription cis-regulatory region binding"/>
    <property type="evidence" value="ECO:0007669"/>
    <property type="project" value="TreeGrafter"/>
</dbReference>
<dbReference type="PROSITE" id="PS50977">
    <property type="entry name" value="HTH_TETR_2"/>
    <property type="match status" value="1"/>
</dbReference>
<dbReference type="PANTHER" id="PTHR30055:SF220">
    <property type="entry name" value="TETR-FAMILY REGULATORY PROTEIN"/>
    <property type="match status" value="1"/>
</dbReference>
<evidence type="ECO:0000256" key="3">
    <source>
        <dbReference type="ARBA" id="ARBA00023163"/>
    </source>
</evidence>
<dbReference type="Proteomes" id="UP000371041">
    <property type="component" value="Chromosome"/>
</dbReference>
<dbReference type="SUPFAM" id="SSF48498">
    <property type="entry name" value="Tetracyclin repressor-like, C-terminal domain"/>
    <property type="match status" value="1"/>
</dbReference>
<dbReference type="Gene3D" id="1.10.357.10">
    <property type="entry name" value="Tetracycline Repressor, domain 2"/>
    <property type="match status" value="1"/>
</dbReference>
<evidence type="ECO:0000259" key="5">
    <source>
        <dbReference type="PROSITE" id="PS50977"/>
    </source>
</evidence>